<feature type="region of interest" description="Disordered" evidence="1">
    <location>
        <begin position="66"/>
        <end position="88"/>
    </location>
</feature>
<keyword evidence="3" id="KW-1185">Reference proteome</keyword>
<dbReference type="AlphaFoldDB" id="A0ABD0JFN6"/>
<dbReference type="Proteomes" id="UP001519460">
    <property type="component" value="Unassembled WGS sequence"/>
</dbReference>
<sequence>MVSNCCHSDAHTILHSYYRQGEEVNLGDVPFQSQRCEPLIIASTGKRQHVQHMYCILLLRNRQRGTRNSREELENQQNGSTHINSHLP</sequence>
<evidence type="ECO:0000256" key="1">
    <source>
        <dbReference type="SAM" id="MobiDB-lite"/>
    </source>
</evidence>
<evidence type="ECO:0000313" key="2">
    <source>
        <dbReference type="EMBL" id="KAK7473564.1"/>
    </source>
</evidence>
<comment type="caution">
    <text evidence="2">The sequence shown here is derived from an EMBL/GenBank/DDBJ whole genome shotgun (WGS) entry which is preliminary data.</text>
</comment>
<organism evidence="2 3">
    <name type="scientific">Batillaria attramentaria</name>
    <dbReference type="NCBI Taxonomy" id="370345"/>
    <lineage>
        <taxon>Eukaryota</taxon>
        <taxon>Metazoa</taxon>
        <taxon>Spiralia</taxon>
        <taxon>Lophotrochozoa</taxon>
        <taxon>Mollusca</taxon>
        <taxon>Gastropoda</taxon>
        <taxon>Caenogastropoda</taxon>
        <taxon>Sorbeoconcha</taxon>
        <taxon>Cerithioidea</taxon>
        <taxon>Batillariidae</taxon>
        <taxon>Batillaria</taxon>
    </lineage>
</organism>
<name>A0ABD0JFN6_9CAEN</name>
<protein>
    <submittedName>
        <fullName evidence="2">Uncharacterized protein</fullName>
    </submittedName>
</protein>
<accession>A0ABD0JFN6</accession>
<evidence type="ECO:0000313" key="3">
    <source>
        <dbReference type="Proteomes" id="UP001519460"/>
    </source>
</evidence>
<reference evidence="2 3" key="1">
    <citation type="journal article" date="2023" name="Sci. Data">
        <title>Genome assembly of the Korean intertidal mud-creeper Batillaria attramentaria.</title>
        <authorList>
            <person name="Patra A.K."/>
            <person name="Ho P.T."/>
            <person name="Jun S."/>
            <person name="Lee S.J."/>
            <person name="Kim Y."/>
            <person name="Won Y.J."/>
        </authorList>
    </citation>
    <scope>NUCLEOTIDE SEQUENCE [LARGE SCALE GENOMIC DNA]</scope>
    <source>
        <strain evidence="2">Wonlab-2016</strain>
    </source>
</reference>
<dbReference type="EMBL" id="JACVVK020000465">
    <property type="protein sequence ID" value="KAK7473564.1"/>
    <property type="molecule type" value="Genomic_DNA"/>
</dbReference>
<feature type="compositionally biased region" description="Polar residues" evidence="1">
    <location>
        <begin position="75"/>
        <end position="88"/>
    </location>
</feature>
<gene>
    <name evidence="2" type="ORF">BaRGS_00035225</name>
</gene>
<proteinExistence type="predicted"/>